<dbReference type="PRINTS" id="PR00146">
    <property type="entry name" value="DHPICSNTHASE"/>
</dbReference>
<dbReference type="GO" id="GO:0008840">
    <property type="term" value="F:4-hydroxy-tetrahydrodipicolinate synthase activity"/>
    <property type="evidence" value="ECO:0007669"/>
    <property type="project" value="TreeGrafter"/>
</dbReference>
<feature type="compositionally biased region" description="Basic and acidic residues" evidence="3">
    <location>
        <begin position="302"/>
        <end position="311"/>
    </location>
</feature>
<gene>
    <name evidence="4" type="ORF">B0A49_09444</name>
</gene>
<feature type="compositionally biased region" description="Low complexity" evidence="3">
    <location>
        <begin position="666"/>
        <end position="684"/>
    </location>
</feature>
<evidence type="ECO:0000313" key="4">
    <source>
        <dbReference type="EMBL" id="TKA64575.1"/>
    </source>
</evidence>
<feature type="region of interest" description="Disordered" evidence="3">
    <location>
        <begin position="41"/>
        <end position="331"/>
    </location>
</feature>
<dbReference type="AlphaFoldDB" id="A0A4U0WSA6"/>
<evidence type="ECO:0008006" key="6">
    <source>
        <dbReference type="Google" id="ProtNLM"/>
    </source>
</evidence>
<dbReference type="CDD" id="cd00408">
    <property type="entry name" value="DHDPS-like"/>
    <property type="match status" value="1"/>
</dbReference>
<evidence type="ECO:0000313" key="5">
    <source>
        <dbReference type="Proteomes" id="UP000308768"/>
    </source>
</evidence>
<dbReference type="SUPFAM" id="SSF51569">
    <property type="entry name" value="Aldolase"/>
    <property type="match status" value="1"/>
</dbReference>
<dbReference type="PROSITE" id="PS00665">
    <property type="entry name" value="DHDPS_1"/>
    <property type="match status" value="1"/>
</dbReference>
<keyword evidence="5" id="KW-1185">Reference proteome</keyword>
<keyword evidence="2" id="KW-0704">Schiff base</keyword>
<dbReference type="InterPro" id="IPR013785">
    <property type="entry name" value="Aldolase_TIM"/>
</dbReference>
<evidence type="ECO:0000256" key="2">
    <source>
        <dbReference type="ARBA" id="ARBA00023270"/>
    </source>
</evidence>
<reference evidence="4 5" key="1">
    <citation type="submission" date="2017-03" db="EMBL/GenBank/DDBJ databases">
        <title>Genomes of endolithic fungi from Antarctica.</title>
        <authorList>
            <person name="Coleine C."/>
            <person name="Masonjones S."/>
            <person name="Stajich J.E."/>
        </authorList>
    </citation>
    <scope>NUCLEOTIDE SEQUENCE [LARGE SCALE GENOMIC DNA]</scope>
    <source>
        <strain evidence="4 5">CCFEE 5187</strain>
    </source>
</reference>
<feature type="compositionally biased region" description="Low complexity" evidence="3">
    <location>
        <begin position="733"/>
        <end position="756"/>
    </location>
</feature>
<organism evidence="4 5">
    <name type="scientific">Cryomyces minteri</name>
    <dbReference type="NCBI Taxonomy" id="331657"/>
    <lineage>
        <taxon>Eukaryota</taxon>
        <taxon>Fungi</taxon>
        <taxon>Dikarya</taxon>
        <taxon>Ascomycota</taxon>
        <taxon>Pezizomycotina</taxon>
        <taxon>Dothideomycetes</taxon>
        <taxon>Dothideomycetes incertae sedis</taxon>
        <taxon>Cryomyces</taxon>
    </lineage>
</organism>
<name>A0A4U0WSA6_9PEZI</name>
<evidence type="ECO:0000256" key="1">
    <source>
        <dbReference type="ARBA" id="ARBA00023239"/>
    </source>
</evidence>
<sequence>MASASGGQLEPTRRSDLKVITSIKSIKSIKARLSNLFRKKRVVGAADSAEQDPRGCSRSPFPPADGEDEPSARLEDGEGFGWLEDPLDDLAPASSAAPATPTRPAPARHHQRRSGPNSASSSRLIQAPGSPRHATPTLGQQRGPARPAPALGPASGNSTPQRPVLPRQPSPRPGSSGSPRIVVTPPPACPFPSAPRSGSNNPFASLPNSRYRPRSYQIYPQIGPPIPYRPLSIGGKAQPRQPSQSSPLSAPPSFALSRRDQAKVDAANRAIKERIFKHNISQGQKTKENEAPSIPNFPSKLDTQRPPDRSKQGPSKAATLRAVPEPYSIPSSGQKIVARDISARRKDSINAESVEGGPNRPTFSATASMAKSNAPPKGVYVPVPTFFAKKSAKNYDETSPPLDLETQARHAIHLAKSGIRGLVILGSTGEAVHITTAERKEIISHVKHELEKAGYPNYPLIAGTATQNIDETIEMLVAAKEAGAQWGLCLAPAYFATAVSQEGIVKWFNAVASKSPIPVMIYHYPGVSNNIAIAPSTFAKLAAHPNIVGCKLSHGAIDDHTLIANDPAIDHAHFVTFTGLGQQLLPLLTVGGDGTIDALAGIFPKTVVRLYNLFREYEGEGDESKADGAQHARQDETAADKDATLALASAAGAETTEPLDGETKVPSPQQAAAADADLALASAAGAETTEPLDGETQAPSRQQAAAADADLALASSAGAETTEPLNGDGHSPSAGHSNGTASTSTSTAASATNGTADPTPLPSATNTTKAGLLAAMRTLQFHICAGEKLVARWGTVGVKEACARVLGFGDADGARLPLRGGFPDPAEWGRWEAVVESLARIEAGL</sequence>
<feature type="compositionally biased region" description="Low complexity" evidence="3">
    <location>
        <begin position="139"/>
        <end position="156"/>
    </location>
</feature>
<evidence type="ECO:0000256" key="3">
    <source>
        <dbReference type="SAM" id="MobiDB-lite"/>
    </source>
</evidence>
<dbReference type="InterPro" id="IPR020624">
    <property type="entry name" value="Schiff_base-form_aldolases_CS"/>
</dbReference>
<dbReference type="PANTHER" id="PTHR12128:SF68">
    <property type="entry name" value="DIHYDRODIPICOLINATE SYNTHETASE"/>
    <property type="match status" value="1"/>
</dbReference>
<protein>
    <recommendedName>
        <fullName evidence="6">Dihydrodipicolinate synthase</fullName>
    </recommendedName>
</protein>
<feature type="compositionally biased region" description="Low complexity" evidence="3">
    <location>
        <begin position="237"/>
        <end position="256"/>
    </location>
</feature>
<feature type="compositionally biased region" description="Pro residues" evidence="3">
    <location>
        <begin position="184"/>
        <end position="193"/>
    </location>
</feature>
<dbReference type="Pfam" id="PF00701">
    <property type="entry name" value="DHDPS"/>
    <property type="match status" value="1"/>
</dbReference>
<dbReference type="EMBL" id="NAJN01001246">
    <property type="protein sequence ID" value="TKA64575.1"/>
    <property type="molecule type" value="Genomic_DNA"/>
</dbReference>
<feature type="compositionally biased region" description="Low complexity" evidence="3">
    <location>
        <begin position="89"/>
        <end position="102"/>
    </location>
</feature>
<feature type="compositionally biased region" description="Low complexity" evidence="3">
    <location>
        <begin position="704"/>
        <end position="717"/>
    </location>
</feature>
<comment type="caution">
    <text evidence="4">The sequence shown here is derived from an EMBL/GenBank/DDBJ whole genome shotgun (WGS) entry which is preliminary data.</text>
</comment>
<keyword evidence="1" id="KW-0456">Lyase</keyword>
<accession>A0A4U0WSA6</accession>
<dbReference type="Proteomes" id="UP000308768">
    <property type="component" value="Unassembled WGS sequence"/>
</dbReference>
<dbReference type="SMART" id="SM01130">
    <property type="entry name" value="DHDPS"/>
    <property type="match status" value="1"/>
</dbReference>
<feature type="compositionally biased region" description="Polar residues" evidence="3">
    <location>
        <begin position="196"/>
        <end position="208"/>
    </location>
</feature>
<proteinExistence type="predicted"/>
<feature type="compositionally biased region" description="Polar residues" evidence="3">
    <location>
        <begin position="114"/>
        <end position="124"/>
    </location>
</feature>
<feature type="region of interest" description="Disordered" evidence="3">
    <location>
        <begin position="652"/>
        <end position="764"/>
    </location>
</feature>
<dbReference type="STRING" id="331657.A0A4U0WSA6"/>
<dbReference type="PANTHER" id="PTHR12128">
    <property type="entry name" value="DIHYDRODIPICOLINATE SYNTHASE"/>
    <property type="match status" value="1"/>
</dbReference>
<dbReference type="Gene3D" id="3.20.20.70">
    <property type="entry name" value="Aldolase class I"/>
    <property type="match status" value="1"/>
</dbReference>
<dbReference type="OrthoDB" id="191315at2759"/>
<dbReference type="InterPro" id="IPR002220">
    <property type="entry name" value="DapA-like"/>
</dbReference>